<dbReference type="KEGG" id="zpl:ZBT109_0038"/>
<name>A0A348HB36_9GAMM</name>
<dbReference type="AlphaFoldDB" id="A0A348HB36"/>
<evidence type="ECO:0000313" key="1">
    <source>
        <dbReference type="EMBL" id="BBG28838.1"/>
    </source>
</evidence>
<reference evidence="1 2" key="1">
    <citation type="submission" date="2018-09" db="EMBL/GenBank/DDBJ databases">
        <title>Zymobacter palmae IAM14233 (=T109) whole genome analysis.</title>
        <authorList>
            <person name="Yanase H."/>
        </authorList>
    </citation>
    <scope>NUCLEOTIDE SEQUENCE [LARGE SCALE GENOMIC DNA]</scope>
    <source>
        <strain evidence="1 2">IAM14233</strain>
    </source>
</reference>
<gene>
    <name evidence="1" type="ORF">ZBT109_0038</name>
</gene>
<accession>A0A348HB36</accession>
<dbReference type="Proteomes" id="UP000267342">
    <property type="component" value="Chromosome"/>
</dbReference>
<keyword evidence="2" id="KW-1185">Reference proteome</keyword>
<dbReference type="STRING" id="1123510.GCA_000620025_00129"/>
<sequence length="138" mass="15742">MALSTLPHTLIASENDLHGTVAICISQPQIHYGGHIVYDDIKQRATEIIIGLEKEHVSAESDNERAVIAQALERYRRFMASVENHSLPIYKKTCLIYGNARIAIDNGGHYYHKIYSDMADFERYLAEVAVDPRDQRKR</sequence>
<dbReference type="EMBL" id="AP018933">
    <property type="protein sequence ID" value="BBG28838.1"/>
    <property type="molecule type" value="Genomic_DNA"/>
</dbReference>
<evidence type="ECO:0000313" key="2">
    <source>
        <dbReference type="Proteomes" id="UP000267342"/>
    </source>
</evidence>
<proteinExistence type="predicted"/>
<protein>
    <submittedName>
        <fullName evidence="1">ABC-type branched-chain amino acid transport</fullName>
    </submittedName>
</protein>
<organism evidence="1 2">
    <name type="scientific">Zymobacter palmae</name>
    <dbReference type="NCBI Taxonomy" id="33074"/>
    <lineage>
        <taxon>Bacteria</taxon>
        <taxon>Pseudomonadati</taxon>
        <taxon>Pseudomonadota</taxon>
        <taxon>Gammaproteobacteria</taxon>
        <taxon>Oceanospirillales</taxon>
        <taxon>Halomonadaceae</taxon>
        <taxon>Zymobacter group</taxon>
        <taxon>Zymobacter</taxon>
    </lineage>
</organism>